<organism evidence="1 2">
    <name type="scientific">Alteribacillus bidgolensis</name>
    <dbReference type="NCBI Taxonomy" id="930129"/>
    <lineage>
        <taxon>Bacteria</taxon>
        <taxon>Bacillati</taxon>
        <taxon>Bacillota</taxon>
        <taxon>Bacilli</taxon>
        <taxon>Bacillales</taxon>
        <taxon>Bacillaceae</taxon>
        <taxon>Alteribacillus</taxon>
    </lineage>
</organism>
<gene>
    <name evidence="1" type="ORF">SAMN05216352_1298</name>
</gene>
<dbReference type="RefSeq" id="WP_091588311.1">
    <property type="nucleotide sequence ID" value="NZ_FNDU01000029.1"/>
</dbReference>
<reference evidence="1 2" key="1">
    <citation type="submission" date="2016-10" db="EMBL/GenBank/DDBJ databases">
        <authorList>
            <person name="de Groot N.N."/>
        </authorList>
    </citation>
    <scope>NUCLEOTIDE SEQUENCE [LARGE SCALE GENOMIC DNA]</scope>
    <source>
        <strain evidence="2">P4B,CCM 7963,CECT 7998,DSM 25260,IBRC-M 10614,KCTC 13821</strain>
    </source>
</reference>
<dbReference type="EMBL" id="FNDU01000029">
    <property type="protein sequence ID" value="SDJ17708.1"/>
    <property type="molecule type" value="Genomic_DNA"/>
</dbReference>
<evidence type="ECO:0000313" key="2">
    <source>
        <dbReference type="Proteomes" id="UP000199017"/>
    </source>
</evidence>
<dbReference type="OrthoDB" id="2991410at2"/>
<proteinExistence type="predicted"/>
<protein>
    <submittedName>
        <fullName evidence="1">Uncharacterized protein</fullName>
    </submittedName>
</protein>
<accession>A0A1G8RL33</accession>
<evidence type="ECO:0000313" key="1">
    <source>
        <dbReference type="EMBL" id="SDJ17708.1"/>
    </source>
</evidence>
<name>A0A1G8RL33_9BACI</name>
<keyword evidence="2" id="KW-1185">Reference proteome</keyword>
<dbReference type="Proteomes" id="UP000199017">
    <property type="component" value="Unassembled WGS sequence"/>
</dbReference>
<sequence length="207" mass="22856">MRQILFAFVLTSVVYLTMGNLTTLAEENLTEEQIAEKFEEIDSTYDVNEELSEEDAEFIKKYANVTQPEETSVDMVQSSSQETSSETFYGTGSAPNSNESAAVLGTYTLNQGYISQSYKISMTAAMNSGTADKITNEHTHTAYGTVGSGGLLKVYSKNDSRSCSNEQSCYSYFSEDYSAHVVYYSQVIKSTIYHDGNRSFDVTVSGL</sequence>
<dbReference type="AlphaFoldDB" id="A0A1G8RL33"/>